<protein>
    <submittedName>
        <fullName evidence="1">Uncharacterized protein</fullName>
    </submittedName>
</protein>
<sequence length="91" mass="9942">MPISHGMVAMTAREDGSYCGLCEGVTSVTKAREIVDGWTMVVIVTVVACGRDWGGLRLIYIRPVRLMGGGGHLVLLKKTQGTKKDSRRHRT</sequence>
<reference evidence="1" key="1">
    <citation type="submission" date="2022-06" db="EMBL/GenBank/DDBJ databases">
        <title>Uncovering the hologenomic basis of an extraordinary plant invasion.</title>
        <authorList>
            <person name="Bieker V.C."/>
            <person name="Martin M.D."/>
            <person name="Gilbert T."/>
            <person name="Hodgins K."/>
            <person name="Battlay P."/>
            <person name="Petersen B."/>
            <person name="Wilson J."/>
        </authorList>
    </citation>
    <scope>NUCLEOTIDE SEQUENCE</scope>
    <source>
        <strain evidence="1">AA19_3_7</strain>
        <tissue evidence="1">Leaf</tissue>
    </source>
</reference>
<accession>A0AAD5D8R7</accession>
<evidence type="ECO:0000313" key="1">
    <source>
        <dbReference type="EMBL" id="KAI7756511.1"/>
    </source>
</evidence>
<keyword evidence="2" id="KW-1185">Reference proteome</keyword>
<dbReference type="EMBL" id="JAMZMK010000360">
    <property type="protein sequence ID" value="KAI7756511.1"/>
    <property type="molecule type" value="Genomic_DNA"/>
</dbReference>
<gene>
    <name evidence="1" type="ORF">M8C21_014500</name>
</gene>
<comment type="caution">
    <text evidence="1">The sequence shown here is derived from an EMBL/GenBank/DDBJ whole genome shotgun (WGS) entry which is preliminary data.</text>
</comment>
<dbReference type="Proteomes" id="UP001206925">
    <property type="component" value="Unassembled WGS sequence"/>
</dbReference>
<proteinExistence type="predicted"/>
<dbReference type="AlphaFoldDB" id="A0AAD5D8R7"/>
<organism evidence="1 2">
    <name type="scientific">Ambrosia artemisiifolia</name>
    <name type="common">Common ragweed</name>
    <dbReference type="NCBI Taxonomy" id="4212"/>
    <lineage>
        <taxon>Eukaryota</taxon>
        <taxon>Viridiplantae</taxon>
        <taxon>Streptophyta</taxon>
        <taxon>Embryophyta</taxon>
        <taxon>Tracheophyta</taxon>
        <taxon>Spermatophyta</taxon>
        <taxon>Magnoliopsida</taxon>
        <taxon>eudicotyledons</taxon>
        <taxon>Gunneridae</taxon>
        <taxon>Pentapetalae</taxon>
        <taxon>asterids</taxon>
        <taxon>campanulids</taxon>
        <taxon>Asterales</taxon>
        <taxon>Asteraceae</taxon>
        <taxon>Asteroideae</taxon>
        <taxon>Heliantheae alliance</taxon>
        <taxon>Heliantheae</taxon>
        <taxon>Ambrosia</taxon>
    </lineage>
</organism>
<name>A0AAD5D8R7_AMBAR</name>
<evidence type="ECO:0000313" key="2">
    <source>
        <dbReference type="Proteomes" id="UP001206925"/>
    </source>
</evidence>